<proteinExistence type="predicted"/>
<dbReference type="Pfam" id="PF00990">
    <property type="entry name" value="GGDEF"/>
    <property type="match status" value="1"/>
</dbReference>
<dbReference type="PROSITE" id="PS50887">
    <property type="entry name" value="GGDEF"/>
    <property type="match status" value="1"/>
</dbReference>
<evidence type="ECO:0000313" key="3">
    <source>
        <dbReference type="Proteomes" id="UP000184447"/>
    </source>
</evidence>
<name>A0A1M5X7Q0_9CLOT</name>
<dbReference type="InterPro" id="IPR000160">
    <property type="entry name" value="GGDEF_dom"/>
</dbReference>
<dbReference type="EMBL" id="FQXM01000024">
    <property type="protein sequence ID" value="SHH95662.1"/>
    <property type="molecule type" value="Genomic_DNA"/>
</dbReference>
<dbReference type="Gene3D" id="3.30.70.270">
    <property type="match status" value="1"/>
</dbReference>
<dbReference type="InterPro" id="IPR029787">
    <property type="entry name" value="Nucleotide_cyclase"/>
</dbReference>
<gene>
    <name evidence="2" type="ORF">SAMN02745207_03419</name>
</gene>
<dbReference type="InterPro" id="IPR043128">
    <property type="entry name" value="Rev_trsase/Diguanyl_cyclase"/>
</dbReference>
<accession>A0A1M5X7Q0</accession>
<feature type="domain" description="GGDEF" evidence="1">
    <location>
        <begin position="1"/>
        <end position="69"/>
    </location>
</feature>
<dbReference type="RefSeq" id="WP_073339876.1">
    <property type="nucleotide sequence ID" value="NZ_FQXM01000024.1"/>
</dbReference>
<dbReference type="SUPFAM" id="SSF55073">
    <property type="entry name" value="Nucleotide cyclase"/>
    <property type="match status" value="1"/>
</dbReference>
<organism evidence="2 3">
    <name type="scientific">Clostridium grantii DSM 8605</name>
    <dbReference type="NCBI Taxonomy" id="1121316"/>
    <lineage>
        <taxon>Bacteria</taxon>
        <taxon>Bacillati</taxon>
        <taxon>Bacillota</taxon>
        <taxon>Clostridia</taxon>
        <taxon>Eubacteriales</taxon>
        <taxon>Clostridiaceae</taxon>
        <taxon>Clostridium</taxon>
    </lineage>
</organism>
<evidence type="ECO:0000313" key="2">
    <source>
        <dbReference type="EMBL" id="SHH95662.1"/>
    </source>
</evidence>
<reference evidence="2 3" key="1">
    <citation type="submission" date="2016-11" db="EMBL/GenBank/DDBJ databases">
        <authorList>
            <person name="Jaros S."/>
            <person name="Januszkiewicz K."/>
            <person name="Wedrychowicz H."/>
        </authorList>
    </citation>
    <scope>NUCLEOTIDE SEQUENCE [LARGE SCALE GENOMIC DNA]</scope>
    <source>
        <strain evidence="2 3">DSM 8605</strain>
    </source>
</reference>
<dbReference type="OrthoDB" id="45544at2"/>
<dbReference type="Proteomes" id="UP000184447">
    <property type="component" value="Unassembled WGS sequence"/>
</dbReference>
<sequence>MKSESRDEDILVRTGGDEFVMLLPKTNSIEAELIVNSRIEKNQISVKAKILSVAETYDSIKKALVINFF</sequence>
<evidence type="ECO:0000259" key="1">
    <source>
        <dbReference type="PROSITE" id="PS50887"/>
    </source>
</evidence>
<keyword evidence="3" id="KW-1185">Reference proteome</keyword>
<dbReference type="AlphaFoldDB" id="A0A1M5X7Q0"/>
<protein>
    <submittedName>
        <fullName evidence="2">Diguanylate cyclase, GGDEF domain</fullName>
    </submittedName>
</protein>